<dbReference type="InterPro" id="IPR013320">
    <property type="entry name" value="ConA-like_dom_sf"/>
</dbReference>
<keyword evidence="4" id="KW-1185">Reference proteome</keyword>
<evidence type="ECO:0000256" key="2">
    <source>
        <dbReference type="SAM" id="SignalP"/>
    </source>
</evidence>
<organism evidence="3 4">
    <name type="scientific">Hyaloscypha variabilis (strain UAMH 11265 / GT02V1 / F)</name>
    <name type="common">Meliniomyces variabilis</name>
    <dbReference type="NCBI Taxonomy" id="1149755"/>
    <lineage>
        <taxon>Eukaryota</taxon>
        <taxon>Fungi</taxon>
        <taxon>Dikarya</taxon>
        <taxon>Ascomycota</taxon>
        <taxon>Pezizomycotina</taxon>
        <taxon>Leotiomycetes</taxon>
        <taxon>Helotiales</taxon>
        <taxon>Hyaloscyphaceae</taxon>
        <taxon>Hyaloscypha</taxon>
        <taxon>Hyaloscypha variabilis</taxon>
    </lineage>
</organism>
<dbReference type="GO" id="GO:0006508">
    <property type="term" value="P:proteolysis"/>
    <property type="evidence" value="ECO:0007669"/>
    <property type="project" value="InterPro"/>
</dbReference>
<dbReference type="STRING" id="1149755.A0A2J6RUU0"/>
<keyword evidence="2" id="KW-0732">Signal</keyword>
<evidence type="ECO:0000313" key="3">
    <source>
        <dbReference type="EMBL" id="PMD42287.1"/>
    </source>
</evidence>
<dbReference type="PRINTS" id="PR00977">
    <property type="entry name" value="SCYTLDPTASE"/>
</dbReference>
<evidence type="ECO:0000256" key="1">
    <source>
        <dbReference type="PIRSR" id="PIRSR600250-50"/>
    </source>
</evidence>
<protein>
    <submittedName>
        <fullName evidence="3">Concanavalin A-like lectin/glucanase</fullName>
    </submittedName>
</protein>
<dbReference type="Gene3D" id="2.60.120.700">
    <property type="entry name" value="Peptidase G1"/>
    <property type="match status" value="1"/>
</dbReference>
<dbReference type="Pfam" id="PF01828">
    <property type="entry name" value="Peptidase_A4"/>
    <property type="match status" value="1"/>
</dbReference>
<keyword evidence="3" id="KW-0430">Lectin</keyword>
<dbReference type="GO" id="GO:0070007">
    <property type="term" value="F:glutamic-type endopeptidase activity"/>
    <property type="evidence" value="ECO:0007669"/>
    <property type="project" value="InterPro"/>
</dbReference>
<dbReference type="Proteomes" id="UP000235786">
    <property type="component" value="Unassembled WGS sequence"/>
</dbReference>
<evidence type="ECO:0000313" key="4">
    <source>
        <dbReference type="Proteomes" id="UP000235786"/>
    </source>
</evidence>
<dbReference type="EMBL" id="KZ613943">
    <property type="protein sequence ID" value="PMD42287.1"/>
    <property type="molecule type" value="Genomic_DNA"/>
</dbReference>
<dbReference type="CDD" id="cd13426">
    <property type="entry name" value="Peptidase_G1"/>
    <property type="match status" value="1"/>
</dbReference>
<accession>A0A2J6RUU0</accession>
<dbReference type="InterPro" id="IPR038656">
    <property type="entry name" value="Peptidase_G1_sf"/>
</dbReference>
<dbReference type="OrthoDB" id="3591471at2759"/>
<sequence>MRSSTFFLGASLLASEAVAAFNYTTRMTHHGVEVPVVLTELPPRDRLPQFGPSQKRDGPVSNTANWAGAIQEAPVSGLFYSISATWQVPGIYSPGPALTDDTYWLYEWVGIDSACGCILQSGTGQTLNVNGWTNLVWWEWFPAAPQGVNMPINYQDTFTVTITATSTESGTIVIDNNTQGYSFTVDVSGGQTLCLQNAEWVVENPVSGSMPWPNFNEVWFSNAVATTTTGAQMGIDGTTAIHGDSSDGTVIYSEWVDNNDMYVQW</sequence>
<name>A0A2J6RUU0_HYAVF</name>
<feature type="active site" description="Proton acceptor" evidence="1">
    <location>
        <position position="203"/>
    </location>
</feature>
<dbReference type="AlphaFoldDB" id="A0A2J6RUU0"/>
<gene>
    <name evidence="3" type="ORF">L207DRAFT_622276</name>
</gene>
<dbReference type="PANTHER" id="PTHR37536">
    <property type="entry name" value="PUTATIVE (AFU_ORTHOLOGUE AFUA_3G02970)-RELATED"/>
    <property type="match status" value="1"/>
</dbReference>
<reference evidence="3 4" key="1">
    <citation type="submission" date="2016-04" db="EMBL/GenBank/DDBJ databases">
        <title>A degradative enzymes factory behind the ericoid mycorrhizal symbiosis.</title>
        <authorList>
            <consortium name="DOE Joint Genome Institute"/>
            <person name="Martino E."/>
            <person name="Morin E."/>
            <person name="Grelet G."/>
            <person name="Kuo A."/>
            <person name="Kohler A."/>
            <person name="Daghino S."/>
            <person name="Barry K."/>
            <person name="Choi C."/>
            <person name="Cichocki N."/>
            <person name="Clum A."/>
            <person name="Copeland A."/>
            <person name="Hainaut M."/>
            <person name="Haridas S."/>
            <person name="Labutti K."/>
            <person name="Lindquist E."/>
            <person name="Lipzen A."/>
            <person name="Khouja H.-R."/>
            <person name="Murat C."/>
            <person name="Ohm R."/>
            <person name="Olson A."/>
            <person name="Spatafora J."/>
            <person name="Veneault-Fourrey C."/>
            <person name="Henrissat B."/>
            <person name="Grigoriev I."/>
            <person name="Martin F."/>
            <person name="Perotto S."/>
        </authorList>
    </citation>
    <scope>NUCLEOTIDE SEQUENCE [LARGE SCALE GENOMIC DNA]</scope>
    <source>
        <strain evidence="3 4">F</strain>
    </source>
</reference>
<dbReference type="GO" id="GO:0030246">
    <property type="term" value="F:carbohydrate binding"/>
    <property type="evidence" value="ECO:0007669"/>
    <property type="project" value="UniProtKB-KW"/>
</dbReference>
<dbReference type="SUPFAM" id="SSF49899">
    <property type="entry name" value="Concanavalin A-like lectins/glucanases"/>
    <property type="match status" value="1"/>
</dbReference>
<feature type="chain" id="PRO_5014440805" evidence="2">
    <location>
        <begin position="21"/>
        <end position="265"/>
    </location>
</feature>
<proteinExistence type="predicted"/>
<dbReference type="InterPro" id="IPR000250">
    <property type="entry name" value="Peptidase_G1"/>
</dbReference>
<dbReference type="PANTHER" id="PTHR37536:SF1">
    <property type="entry name" value="ASPERGILLOPEPSIN, PUTAITVE (AFU_ORTHOLOGUE AFUA_7G01200)"/>
    <property type="match status" value="1"/>
</dbReference>
<feature type="signal peptide" evidence="2">
    <location>
        <begin position="1"/>
        <end position="20"/>
    </location>
</feature>